<keyword evidence="3" id="KW-0731">Sigma factor</keyword>
<feature type="domain" description="RNA polymerase sigma-70 region 2" evidence="6">
    <location>
        <begin position="29"/>
        <end position="76"/>
    </location>
</feature>
<feature type="domain" description="RNA polymerase sigma factor 70 region 4 type 2" evidence="7">
    <location>
        <begin position="107"/>
        <end position="159"/>
    </location>
</feature>
<dbReference type="EMBL" id="SHNN01000001">
    <property type="protein sequence ID" value="MCX2980503.1"/>
    <property type="molecule type" value="Genomic_DNA"/>
</dbReference>
<accession>A0ABT3TDW3</accession>
<keyword evidence="4" id="KW-0238">DNA-binding</keyword>
<comment type="caution">
    <text evidence="8">The sequence shown here is derived from an EMBL/GenBank/DDBJ whole genome shotgun (WGS) entry which is preliminary data.</text>
</comment>
<dbReference type="InterPro" id="IPR013249">
    <property type="entry name" value="RNA_pol_sigma70_r4_t2"/>
</dbReference>
<evidence type="ECO:0000259" key="6">
    <source>
        <dbReference type="Pfam" id="PF04542"/>
    </source>
</evidence>
<dbReference type="RefSeq" id="WP_279244480.1">
    <property type="nucleotide sequence ID" value="NZ_SHNN01000001.1"/>
</dbReference>
<keyword evidence="5" id="KW-0804">Transcription</keyword>
<keyword evidence="9" id="KW-1185">Reference proteome</keyword>
<dbReference type="Pfam" id="PF04542">
    <property type="entry name" value="Sigma70_r2"/>
    <property type="match status" value="1"/>
</dbReference>
<organism evidence="8 9">
    <name type="scientific">Candidatus Litorirhabdus singularis</name>
    <dbReference type="NCBI Taxonomy" id="2518993"/>
    <lineage>
        <taxon>Bacteria</taxon>
        <taxon>Pseudomonadati</taxon>
        <taxon>Pseudomonadota</taxon>
        <taxon>Gammaproteobacteria</taxon>
        <taxon>Cellvibrionales</taxon>
        <taxon>Halieaceae</taxon>
        <taxon>Candidatus Litorirhabdus</taxon>
    </lineage>
</organism>
<protein>
    <submittedName>
        <fullName evidence="8">RNA polymerase sigma factor</fullName>
    </submittedName>
</protein>
<dbReference type="InterPro" id="IPR013324">
    <property type="entry name" value="RNA_pol_sigma_r3/r4-like"/>
</dbReference>
<dbReference type="NCBIfam" id="TIGR02937">
    <property type="entry name" value="sigma70-ECF"/>
    <property type="match status" value="1"/>
</dbReference>
<evidence type="ECO:0000256" key="4">
    <source>
        <dbReference type="ARBA" id="ARBA00023125"/>
    </source>
</evidence>
<dbReference type="PANTHER" id="PTHR43133">
    <property type="entry name" value="RNA POLYMERASE ECF-TYPE SIGMA FACTO"/>
    <property type="match status" value="1"/>
</dbReference>
<proteinExistence type="inferred from homology"/>
<dbReference type="InterPro" id="IPR007627">
    <property type="entry name" value="RNA_pol_sigma70_r2"/>
</dbReference>
<comment type="similarity">
    <text evidence="1">Belongs to the sigma-70 factor family. ECF subfamily.</text>
</comment>
<evidence type="ECO:0000313" key="8">
    <source>
        <dbReference type="EMBL" id="MCX2980503.1"/>
    </source>
</evidence>
<dbReference type="InterPro" id="IPR013325">
    <property type="entry name" value="RNA_pol_sigma_r2"/>
</dbReference>
<dbReference type="Proteomes" id="UP001143362">
    <property type="component" value="Unassembled WGS sequence"/>
</dbReference>
<evidence type="ECO:0000256" key="3">
    <source>
        <dbReference type="ARBA" id="ARBA00023082"/>
    </source>
</evidence>
<dbReference type="PANTHER" id="PTHR43133:SF8">
    <property type="entry name" value="RNA POLYMERASE SIGMA FACTOR HI_1459-RELATED"/>
    <property type="match status" value="1"/>
</dbReference>
<dbReference type="CDD" id="cd06171">
    <property type="entry name" value="Sigma70_r4"/>
    <property type="match status" value="1"/>
</dbReference>
<dbReference type="Gene3D" id="1.10.1740.10">
    <property type="match status" value="1"/>
</dbReference>
<reference evidence="8" key="1">
    <citation type="submission" date="2019-02" db="EMBL/GenBank/DDBJ databases">
        <authorList>
            <person name="Li S.-H."/>
        </authorList>
    </citation>
    <scope>NUCLEOTIDE SEQUENCE</scope>
    <source>
        <strain evidence="8">IMCC14734</strain>
    </source>
</reference>
<evidence type="ECO:0000259" key="7">
    <source>
        <dbReference type="Pfam" id="PF08281"/>
    </source>
</evidence>
<evidence type="ECO:0000313" key="9">
    <source>
        <dbReference type="Proteomes" id="UP001143362"/>
    </source>
</evidence>
<dbReference type="InterPro" id="IPR014284">
    <property type="entry name" value="RNA_pol_sigma-70_dom"/>
</dbReference>
<keyword evidence="2" id="KW-0805">Transcription regulation</keyword>
<dbReference type="SUPFAM" id="SSF88659">
    <property type="entry name" value="Sigma3 and sigma4 domains of RNA polymerase sigma factors"/>
    <property type="match status" value="1"/>
</dbReference>
<evidence type="ECO:0000256" key="1">
    <source>
        <dbReference type="ARBA" id="ARBA00010641"/>
    </source>
</evidence>
<sequence length="167" mass="18974">MAPTLIQLLERHHTQSWGWSLACCDWQHALAEDALQEAYLRVLDGRARFGGRSSEKTWFFGVIKHVAAEQRRKHARQGLLQVFYRHRAANEPAVEAAPDLELDQSSQALRQALMELPARQREILHLVFYSDLSLAEAATAAGISVGSARTHYHRGKQRLQQLLDEQP</sequence>
<evidence type="ECO:0000256" key="2">
    <source>
        <dbReference type="ARBA" id="ARBA00023015"/>
    </source>
</evidence>
<dbReference type="InterPro" id="IPR036388">
    <property type="entry name" value="WH-like_DNA-bd_sf"/>
</dbReference>
<dbReference type="Gene3D" id="1.10.10.10">
    <property type="entry name" value="Winged helix-like DNA-binding domain superfamily/Winged helix DNA-binding domain"/>
    <property type="match status" value="1"/>
</dbReference>
<gene>
    <name evidence="8" type="ORF">EYC98_06395</name>
</gene>
<dbReference type="SUPFAM" id="SSF88946">
    <property type="entry name" value="Sigma2 domain of RNA polymerase sigma factors"/>
    <property type="match status" value="1"/>
</dbReference>
<name>A0ABT3TDW3_9GAMM</name>
<dbReference type="Pfam" id="PF08281">
    <property type="entry name" value="Sigma70_r4_2"/>
    <property type="match status" value="1"/>
</dbReference>
<evidence type="ECO:0000256" key="5">
    <source>
        <dbReference type="ARBA" id="ARBA00023163"/>
    </source>
</evidence>
<dbReference type="InterPro" id="IPR039425">
    <property type="entry name" value="RNA_pol_sigma-70-like"/>
</dbReference>